<evidence type="ECO:0000313" key="1">
    <source>
        <dbReference type="EMBL" id="SHK44980.1"/>
    </source>
</evidence>
<proteinExistence type="predicted"/>
<accession>A0A1M6SK03</accession>
<reference evidence="2" key="1">
    <citation type="submission" date="2016-11" db="EMBL/GenBank/DDBJ databases">
        <authorList>
            <person name="Varghese N."/>
            <person name="Submissions S."/>
        </authorList>
    </citation>
    <scope>NUCLEOTIDE SEQUENCE [LARGE SCALE GENOMIC DNA]</scope>
    <source>
        <strain evidence="2">DSM 15518</strain>
    </source>
</reference>
<protein>
    <submittedName>
        <fullName evidence="1">Uncharacterized protein</fullName>
    </submittedName>
</protein>
<dbReference type="EMBL" id="FRAE01000073">
    <property type="protein sequence ID" value="SHK44980.1"/>
    <property type="molecule type" value="Genomic_DNA"/>
</dbReference>
<dbReference type="Proteomes" id="UP000242497">
    <property type="component" value="Unassembled WGS sequence"/>
</dbReference>
<evidence type="ECO:0000313" key="2">
    <source>
        <dbReference type="Proteomes" id="UP000242497"/>
    </source>
</evidence>
<dbReference type="STRING" id="1123349.SAMN02744037_02363"/>
<dbReference type="AlphaFoldDB" id="A0A1M6SK03"/>
<keyword evidence="2" id="KW-1185">Reference proteome</keyword>
<sequence length="66" mass="7794">MNEKIESIKSNIENGGNIIRFKRNNRRIGKIILQSKHGKKKVIGLFGDELKEVAKFYYDWLENKEN</sequence>
<gene>
    <name evidence="1" type="ORF">SAMN02744037_02363</name>
</gene>
<dbReference type="RefSeq" id="WP_072890244.1">
    <property type="nucleotide sequence ID" value="NZ_FRAE01000073.1"/>
</dbReference>
<organism evidence="1 2">
    <name type="scientific">Tepidibacter formicigenes DSM 15518</name>
    <dbReference type="NCBI Taxonomy" id="1123349"/>
    <lineage>
        <taxon>Bacteria</taxon>
        <taxon>Bacillati</taxon>
        <taxon>Bacillota</taxon>
        <taxon>Clostridia</taxon>
        <taxon>Peptostreptococcales</taxon>
        <taxon>Peptostreptococcaceae</taxon>
        <taxon>Tepidibacter</taxon>
    </lineage>
</organism>
<name>A0A1M6SK03_9FIRM</name>